<dbReference type="Gene3D" id="2.40.50.230">
    <property type="entry name" value="Gp5 N-terminal domain"/>
    <property type="match status" value="1"/>
</dbReference>
<evidence type="ECO:0000259" key="1">
    <source>
        <dbReference type="Pfam" id="PF04717"/>
    </source>
</evidence>
<dbReference type="SUPFAM" id="SSF69255">
    <property type="entry name" value="gp5 N-terminal domain-like"/>
    <property type="match status" value="1"/>
</dbReference>
<comment type="caution">
    <text evidence="2">The sequence shown here is derived from an EMBL/GenBank/DDBJ whole genome shotgun (WGS) entry which is preliminary data.</text>
</comment>
<dbReference type="InterPro" id="IPR006531">
    <property type="entry name" value="Gp5/Vgr_OB"/>
</dbReference>
<feature type="domain" description="Gp5/Type VI secretion system Vgr protein OB-fold" evidence="1">
    <location>
        <begin position="25"/>
        <end position="99"/>
    </location>
</feature>
<organism evidence="2 3">
    <name type="scientific">Tahibacter aquaticus</name>
    <dbReference type="NCBI Taxonomy" id="520092"/>
    <lineage>
        <taxon>Bacteria</taxon>
        <taxon>Pseudomonadati</taxon>
        <taxon>Pseudomonadota</taxon>
        <taxon>Gammaproteobacteria</taxon>
        <taxon>Lysobacterales</taxon>
        <taxon>Rhodanobacteraceae</taxon>
        <taxon>Tahibacter</taxon>
    </lineage>
</organism>
<dbReference type="OrthoDB" id="9762420at2"/>
<sequence>MLAAGLEQLIVDLAEQTRNRFYGKYRGIVSDNADPATLGRIRAFVPEVLAEIESPWALPCAPYAGPNQGLFAIPPVQAGVWIEFEAGDPSRPIWSGTWWADGEAPKSADGADAIPQRRILRSESGLVVALDDDAKTLTLSDDGAKNFLVIDVQAGKITVQATSKVVVEAPQIELVENAAHPLVFGDDLLTFLNQMINIYQTHTHPGEMALGVFPVTPMTPLPPMPPATPALLSLKVKTG</sequence>
<name>A0A4R6Z018_9GAMM</name>
<reference evidence="2 3" key="1">
    <citation type="submission" date="2019-03" db="EMBL/GenBank/DDBJ databases">
        <title>Genomic Encyclopedia of Type Strains, Phase IV (KMG-IV): sequencing the most valuable type-strain genomes for metagenomic binning, comparative biology and taxonomic classification.</title>
        <authorList>
            <person name="Goeker M."/>
        </authorList>
    </citation>
    <scope>NUCLEOTIDE SEQUENCE [LARGE SCALE GENOMIC DNA]</scope>
    <source>
        <strain evidence="2 3">DSM 21667</strain>
    </source>
</reference>
<evidence type="ECO:0000313" key="2">
    <source>
        <dbReference type="EMBL" id="TDR44863.1"/>
    </source>
</evidence>
<protein>
    <recommendedName>
        <fullName evidence="1">Gp5/Type VI secretion system Vgr protein OB-fold domain-containing protein</fullName>
    </recommendedName>
</protein>
<dbReference type="Proteomes" id="UP000295293">
    <property type="component" value="Unassembled WGS sequence"/>
</dbReference>
<dbReference type="EMBL" id="SNZH01000005">
    <property type="protein sequence ID" value="TDR44863.1"/>
    <property type="molecule type" value="Genomic_DNA"/>
</dbReference>
<dbReference type="Pfam" id="PF04717">
    <property type="entry name" value="Phage_base_V"/>
    <property type="match status" value="1"/>
</dbReference>
<evidence type="ECO:0000313" key="3">
    <source>
        <dbReference type="Proteomes" id="UP000295293"/>
    </source>
</evidence>
<proteinExistence type="predicted"/>
<keyword evidence="3" id="KW-1185">Reference proteome</keyword>
<dbReference type="AlphaFoldDB" id="A0A4R6Z018"/>
<dbReference type="RefSeq" id="WP_133818383.1">
    <property type="nucleotide sequence ID" value="NZ_SNZH01000005.1"/>
</dbReference>
<accession>A0A4R6Z018</accession>
<dbReference type="InterPro" id="IPR037026">
    <property type="entry name" value="Vgr_OB-fold_dom_sf"/>
</dbReference>
<gene>
    <name evidence="2" type="ORF">DFR29_10544</name>
</gene>